<evidence type="ECO:0000256" key="4">
    <source>
        <dbReference type="ARBA" id="ARBA00047846"/>
    </source>
</evidence>
<dbReference type="Gene3D" id="2.30.30.100">
    <property type="match status" value="1"/>
</dbReference>
<dbReference type="EC" id="6.3.4.15" evidence="3"/>
<evidence type="ECO:0000256" key="2">
    <source>
        <dbReference type="ARBA" id="ARBA00023267"/>
    </source>
</evidence>
<evidence type="ECO:0000313" key="7">
    <source>
        <dbReference type="Proteomes" id="UP001597101"/>
    </source>
</evidence>
<dbReference type="EMBL" id="JBHTJV010000013">
    <property type="protein sequence ID" value="MFD0917487.1"/>
    <property type="molecule type" value="Genomic_DNA"/>
</dbReference>
<evidence type="ECO:0000259" key="5">
    <source>
        <dbReference type="PROSITE" id="PS51733"/>
    </source>
</evidence>
<gene>
    <name evidence="6" type="ORF">ACFQ14_13840</name>
</gene>
<dbReference type="Pfam" id="PF02237">
    <property type="entry name" value="BPL_C"/>
    <property type="match status" value="1"/>
</dbReference>
<dbReference type="PANTHER" id="PTHR12835:SF5">
    <property type="entry name" value="BIOTIN--PROTEIN LIGASE"/>
    <property type="match status" value="1"/>
</dbReference>
<evidence type="ECO:0000313" key="6">
    <source>
        <dbReference type="EMBL" id="MFD0917487.1"/>
    </source>
</evidence>
<dbReference type="CDD" id="cd16442">
    <property type="entry name" value="BPL"/>
    <property type="match status" value="1"/>
</dbReference>
<dbReference type="PANTHER" id="PTHR12835">
    <property type="entry name" value="BIOTIN PROTEIN LIGASE"/>
    <property type="match status" value="1"/>
</dbReference>
<dbReference type="InterPro" id="IPR004143">
    <property type="entry name" value="BPL_LPL_catalytic"/>
</dbReference>
<comment type="caution">
    <text evidence="6">The sequence shown here is derived from an EMBL/GenBank/DDBJ whole genome shotgun (WGS) entry which is preliminary data.</text>
</comment>
<keyword evidence="1 6" id="KW-0436">Ligase</keyword>
<proteinExistence type="predicted"/>
<dbReference type="InterPro" id="IPR003142">
    <property type="entry name" value="BPL_C"/>
</dbReference>
<feature type="domain" description="BPL/LPL catalytic" evidence="5">
    <location>
        <begin position="6"/>
        <end position="190"/>
    </location>
</feature>
<dbReference type="Proteomes" id="UP001597101">
    <property type="component" value="Unassembled WGS sequence"/>
</dbReference>
<sequence>MQGETYQSIDGLDGYRHLSLTSVGSTNVEAMERARAGDVGNLWITATEQITGKARRGRSWVSKPGNLYSSLLLIEPAEPVALASLPLVVSVALHDAVTTIAPLLRQQAAIKWPNDLLIGGKKTSGILLEAAQLSGGRQAVVIGCGINCRHFPDDSLYPATSLAAEGADIAPEQLFPVYAKALAQALDEWNRGSGLASIRQRWLQVCKGIGEPITARFPTHEISGTFHALDEDGQLVLVDSGGTEHRIAAADIFFGISNT</sequence>
<dbReference type="InterPro" id="IPR004408">
    <property type="entry name" value="Biotin_CoA_COase_ligase"/>
</dbReference>
<name>A0ABW3FMX1_9HYPH</name>
<evidence type="ECO:0000256" key="1">
    <source>
        <dbReference type="ARBA" id="ARBA00022598"/>
    </source>
</evidence>
<organism evidence="6 7">
    <name type="scientific">Pseudahrensia aquimaris</name>
    <dbReference type="NCBI Taxonomy" id="744461"/>
    <lineage>
        <taxon>Bacteria</taxon>
        <taxon>Pseudomonadati</taxon>
        <taxon>Pseudomonadota</taxon>
        <taxon>Alphaproteobacteria</taxon>
        <taxon>Hyphomicrobiales</taxon>
        <taxon>Ahrensiaceae</taxon>
        <taxon>Pseudahrensia</taxon>
    </lineage>
</organism>
<dbReference type="InterPro" id="IPR045864">
    <property type="entry name" value="aa-tRNA-synth_II/BPL/LPL"/>
</dbReference>
<keyword evidence="7" id="KW-1185">Reference proteome</keyword>
<evidence type="ECO:0000256" key="3">
    <source>
        <dbReference type="ARBA" id="ARBA00024227"/>
    </source>
</evidence>
<protein>
    <recommendedName>
        <fullName evidence="3">biotin--[biotin carboxyl-carrier protein] ligase</fullName>
        <ecNumber evidence="3">6.3.4.15</ecNumber>
    </recommendedName>
</protein>
<comment type="catalytic activity">
    <reaction evidence="4">
        <text>biotin + L-lysyl-[protein] + ATP = N(6)-biotinyl-L-lysyl-[protein] + AMP + diphosphate + H(+)</text>
        <dbReference type="Rhea" id="RHEA:11756"/>
        <dbReference type="Rhea" id="RHEA-COMP:9752"/>
        <dbReference type="Rhea" id="RHEA-COMP:10505"/>
        <dbReference type="ChEBI" id="CHEBI:15378"/>
        <dbReference type="ChEBI" id="CHEBI:29969"/>
        <dbReference type="ChEBI" id="CHEBI:30616"/>
        <dbReference type="ChEBI" id="CHEBI:33019"/>
        <dbReference type="ChEBI" id="CHEBI:57586"/>
        <dbReference type="ChEBI" id="CHEBI:83144"/>
        <dbReference type="ChEBI" id="CHEBI:456215"/>
        <dbReference type="EC" id="6.3.4.15"/>
    </reaction>
</comment>
<dbReference type="RefSeq" id="WP_377213349.1">
    <property type="nucleotide sequence ID" value="NZ_JBHTJV010000013.1"/>
</dbReference>
<dbReference type="GO" id="GO:0004077">
    <property type="term" value="F:biotin--[biotin carboxyl-carrier protein] ligase activity"/>
    <property type="evidence" value="ECO:0007669"/>
    <property type="project" value="UniProtKB-EC"/>
</dbReference>
<accession>A0ABW3FMX1</accession>
<dbReference type="SUPFAM" id="SSF55681">
    <property type="entry name" value="Class II aaRS and biotin synthetases"/>
    <property type="match status" value="1"/>
</dbReference>
<dbReference type="NCBIfam" id="TIGR00121">
    <property type="entry name" value="birA_ligase"/>
    <property type="match status" value="1"/>
</dbReference>
<dbReference type="Pfam" id="PF03099">
    <property type="entry name" value="BPL_LplA_LipB"/>
    <property type="match status" value="1"/>
</dbReference>
<keyword evidence="2" id="KW-0092">Biotin</keyword>
<reference evidence="7" key="1">
    <citation type="journal article" date="2019" name="Int. J. Syst. Evol. Microbiol.">
        <title>The Global Catalogue of Microorganisms (GCM) 10K type strain sequencing project: providing services to taxonomists for standard genome sequencing and annotation.</title>
        <authorList>
            <consortium name="The Broad Institute Genomics Platform"/>
            <consortium name="The Broad Institute Genome Sequencing Center for Infectious Disease"/>
            <person name="Wu L."/>
            <person name="Ma J."/>
        </authorList>
    </citation>
    <scope>NUCLEOTIDE SEQUENCE [LARGE SCALE GENOMIC DNA]</scope>
    <source>
        <strain evidence="7">CCUG 60023</strain>
    </source>
</reference>
<dbReference type="Gene3D" id="3.30.930.10">
    <property type="entry name" value="Bira Bifunctional Protein, Domain 2"/>
    <property type="match status" value="1"/>
</dbReference>
<dbReference type="PROSITE" id="PS51733">
    <property type="entry name" value="BPL_LPL_CATALYTIC"/>
    <property type="match status" value="1"/>
</dbReference>